<dbReference type="InterPro" id="IPR055568">
    <property type="entry name" value="DUF7144"/>
</dbReference>
<protein>
    <recommendedName>
        <fullName evidence="2">DUF7144 domain-containing protein</fullName>
    </recommendedName>
</protein>
<feature type="transmembrane region" description="Helical" evidence="1">
    <location>
        <begin position="108"/>
        <end position="126"/>
    </location>
</feature>
<evidence type="ECO:0000313" key="3">
    <source>
        <dbReference type="EMBL" id="MET4582052.1"/>
    </source>
</evidence>
<accession>A0ABV2QM32</accession>
<reference evidence="3 4" key="1">
    <citation type="submission" date="2024-06" db="EMBL/GenBank/DDBJ databases">
        <title>Sorghum-associated microbial communities from plants grown in Nebraska, USA.</title>
        <authorList>
            <person name="Schachtman D."/>
        </authorList>
    </citation>
    <scope>NUCLEOTIDE SEQUENCE [LARGE SCALE GENOMIC DNA]</scope>
    <source>
        <strain evidence="3 4">2857</strain>
    </source>
</reference>
<proteinExistence type="predicted"/>
<feature type="transmembrane region" description="Helical" evidence="1">
    <location>
        <begin position="86"/>
        <end position="102"/>
    </location>
</feature>
<organism evidence="3 4">
    <name type="scientific">Conyzicola nivalis</name>
    <dbReference type="NCBI Taxonomy" id="1477021"/>
    <lineage>
        <taxon>Bacteria</taxon>
        <taxon>Bacillati</taxon>
        <taxon>Actinomycetota</taxon>
        <taxon>Actinomycetes</taxon>
        <taxon>Micrococcales</taxon>
        <taxon>Microbacteriaceae</taxon>
        <taxon>Conyzicola</taxon>
    </lineage>
</organism>
<dbReference type="Proteomes" id="UP001549257">
    <property type="component" value="Unassembled WGS sequence"/>
</dbReference>
<keyword evidence="1" id="KW-0472">Membrane</keyword>
<comment type="caution">
    <text evidence="3">The sequence shown here is derived from an EMBL/GenBank/DDBJ whole genome shotgun (WGS) entry which is preliminary data.</text>
</comment>
<gene>
    <name evidence="3" type="ORF">ABIE21_001542</name>
</gene>
<keyword evidence="4" id="KW-1185">Reference proteome</keyword>
<dbReference type="EMBL" id="JBEPSJ010000001">
    <property type="protein sequence ID" value="MET4582052.1"/>
    <property type="molecule type" value="Genomic_DNA"/>
</dbReference>
<dbReference type="Pfam" id="PF23636">
    <property type="entry name" value="DUF7144"/>
    <property type="match status" value="1"/>
</dbReference>
<feature type="domain" description="DUF7144" evidence="2">
    <location>
        <begin position="13"/>
        <end position="128"/>
    </location>
</feature>
<dbReference type="RefSeq" id="WP_354024205.1">
    <property type="nucleotide sequence ID" value="NZ_JBEPSJ010000001.1"/>
</dbReference>
<name>A0ABV2QM32_9MICO</name>
<evidence type="ECO:0000313" key="4">
    <source>
        <dbReference type="Proteomes" id="UP001549257"/>
    </source>
</evidence>
<feature type="transmembrane region" description="Helical" evidence="1">
    <location>
        <begin position="58"/>
        <end position="79"/>
    </location>
</feature>
<keyword evidence="1" id="KW-0812">Transmembrane</keyword>
<feature type="transmembrane region" description="Helical" evidence="1">
    <location>
        <begin position="12"/>
        <end position="38"/>
    </location>
</feature>
<evidence type="ECO:0000256" key="1">
    <source>
        <dbReference type="SAM" id="Phobius"/>
    </source>
</evidence>
<evidence type="ECO:0000259" key="2">
    <source>
        <dbReference type="Pfam" id="PF23636"/>
    </source>
</evidence>
<keyword evidence="1" id="KW-1133">Transmembrane helix</keyword>
<sequence>MSIEKAPSRWVGWIGFAGTIILLSGFFSATQGFIALIGPDAYFRVDEEQGLFLFDATAYGWWNLIVGLLMIFAGASLYVGATWARVVAVILAGVSAIGQLLLIPVQPWWAFIIIAVNVLVIYAVTVHGHEVREERV</sequence>